<evidence type="ECO:0000313" key="4">
    <source>
        <dbReference type="EMBL" id="MFC3141767.1"/>
    </source>
</evidence>
<dbReference type="Proteomes" id="UP001595632">
    <property type="component" value="Unassembled WGS sequence"/>
</dbReference>
<evidence type="ECO:0000256" key="1">
    <source>
        <dbReference type="ARBA" id="ARBA00006484"/>
    </source>
</evidence>
<sequence>MTLSNKTVIVTGASSGIGAACARLFAREGANVVIGARRETRLRDIAAEIAASGGNVAHLAGDVRDEAFAHALVDLAMDRFGALHGALNNAGITGPALPIPKLSVEDWNAVMETNLTSAFYGARHQVPAILESGGGSVVFTSSFVGQTVGLPGMGAYAAAKAGLVGLAQVLAVEHGAQGLRANTLMPGGTLTEMAGDDAGFHEFVRGLHALKRMAAPEEIAEAALFLISDRGSFVTGTSLYADGGNSVCKT</sequence>
<keyword evidence="2" id="KW-0560">Oxidoreductase</keyword>
<organism evidence="4 5">
    <name type="scientific">Psychromarinibacter halotolerans</name>
    <dbReference type="NCBI Taxonomy" id="1775175"/>
    <lineage>
        <taxon>Bacteria</taxon>
        <taxon>Pseudomonadati</taxon>
        <taxon>Pseudomonadota</taxon>
        <taxon>Alphaproteobacteria</taxon>
        <taxon>Rhodobacterales</taxon>
        <taxon>Paracoccaceae</taxon>
        <taxon>Psychromarinibacter</taxon>
    </lineage>
</organism>
<dbReference type="InterPro" id="IPR057326">
    <property type="entry name" value="KR_dom"/>
</dbReference>
<dbReference type="CDD" id="cd05233">
    <property type="entry name" value="SDR_c"/>
    <property type="match status" value="1"/>
</dbReference>
<dbReference type="SMART" id="SM00822">
    <property type="entry name" value="PKS_KR"/>
    <property type="match status" value="1"/>
</dbReference>
<dbReference type="InterPro" id="IPR002347">
    <property type="entry name" value="SDR_fam"/>
</dbReference>
<evidence type="ECO:0000313" key="5">
    <source>
        <dbReference type="Proteomes" id="UP001595632"/>
    </source>
</evidence>
<dbReference type="RefSeq" id="WP_275631982.1">
    <property type="nucleotide sequence ID" value="NZ_JARGYD010000002.1"/>
</dbReference>
<keyword evidence="5" id="KW-1185">Reference proteome</keyword>
<dbReference type="SUPFAM" id="SSF51735">
    <property type="entry name" value="NAD(P)-binding Rossmann-fold domains"/>
    <property type="match status" value="1"/>
</dbReference>
<gene>
    <name evidence="4" type="ORF">ACFOGP_03555</name>
</gene>
<evidence type="ECO:0000256" key="2">
    <source>
        <dbReference type="ARBA" id="ARBA00023002"/>
    </source>
</evidence>
<dbReference type="Pfam" id="PF13561">
    <property type="entry name" value="adh_short_C2"/>
    <property type="match status" value="1"/>
</dbReference>
<dbReference type="EMBL" id="JBHRTB010000010">
    <property type="protein sequence ID" value="MFC3141767.1"/>
    <property type="molecule type" value="Genomic_DNA"/>
</dbReference>
<protein>
    <submittedName>
        <fullName evidence="4">SDR family oxidoreductase</fullName>
    </submittedName>
</protein>
<reference evidence="5" key="1">
    <citation type="journal article" date="2019" name="Int. J. Syst. Evol. Microbiol.">
        <title>The Global Catalogue of Microorganisms (GCM) 10K type strain sequencing project: providing services to taxonomists for standard genome sequencing and annotation.</title>
        <authorList>
            <consortium name="The Broad Institute Genomics Platform"/>
            <consortium name="The Broad Institute Genome Sequencing Center for Infectious Disease"/>
            <person name="Wu L."/>
            <person name="Ma J."/>
        </authorList>
    </citation>
    <scope>NUCLEOTIDE SEQUENCE [LARGE SCALE GENOMIC DNA]</scope>
    <source>
        <strain evidence="5">KCTC 52366</strain>
    </source>
</reference>
<evidence type="ECO:0000259" key="3">
    <source>
        <dbReference type="SMART" id="SM00822"/>
    </source>
</evidence>
<dbReference type="InterPro" id="IPR036291">
    <property type="entry name" value="NAD(P)-bd_dom_sf"/>
</dbReference>
<comment type="similarity">
    <text evidence="1">Belongs to the short-chain dehydrogenases/reductases (SDR) family.</text>
</comment>
<dbReference type="Gene3D" id="3.40.50.720">
    <property type="entry name" value="NAD(P)-binding Rossmann-like Domain"/>
    <property type="match status" value="1"/>
</dbReference>
<dbReference type="PANTHER" id="PTHR42760:SF133">
    <property type="entry name" value="3-OXOACYL-[ACYL-CARRIER-PROTEIN] REDUCTASE"/>
    <property type="match status" value="1"/>
</dbReference>
<feature type="domain" description="Ketoreductase" evidence="3">
    <location>
        <begin position="6"/>
        <end position="193"/>
    </location>
</feature>
<accession>A0ABV7GJK8</accession>
<dbReference type="PROSITE" id="PS51257">
    <property type="entry name" value="PROKAR_LIPOPROTEIN"/>
    <property type="match status" value="1"/>
</dbReference>
<name>A0ABV7GJK8_9RHOB</name>
<dbReference type="PRINTS" id="PR00081">
    <property type="entry name" value="GDHRDH"/>
</dbReference>
<comment type="caution">
    <text evidence="4">The sequence shown here is derived from an EMBL/GenBank/DDBJ whole genome shotgun (WGS) entry which is preliminary data.</text>
</comment>
<proteinExistence type="inferred from homology"/>
<dbReference type="PANTHER" id="PTHR42760">
    <property type="entry name" value="SHORT-CHAIN DEHYDROGENASES/REDUCTASES FAMILY MEMBER"/>
    <property type="match status" value="1"/>
</dbReference>
<dbReference type="NCBIfam" id="NF005681">
    <property type="entry name" value="PRK07478.1"/>
    <property type="match status" value="1"/>
</dbReference>
<dbReference type="PRINTS" id="PR00080">
    <property type="entry name" value="SDRFAMILY"/>
</dbReference>